<evidence type="ECO:0000256" key="5">
    <source>
        <dbReference type="ARBA" id="ARBA00023136"/>
    </source>
</evidence>
<protein>
    <recommendedName>
        <fullName evidence="7">RDD domain-containing protein</fullName>
    </recommendedName>
</protein>
<organism evidence="8 9">
    <name type="scientific">Halioxenophilus aromaticivorans</name>
    <dbReference type="NCBI Taxonomy" id="1306992"/>
    <lineage>
        <taxon>Bacteria</taxon>
        <taxon>Pseudomonadati</taxon>
        <taxon>Pseudomonadota</taxon>
        <taxon>Gammaproteobacteria</taxon>
        <taxon>Alteromonadales</taxon>
        <taxon>Alteromonadaceae</taxon>
        <taxon>Halioxenophilus</taxon>
    </lineage>
</organism>
<evidence type="ECO:0000313" key="9">
    <source>
        <dbReference type="Proteomes" id="UP001409585"/>
    </source>
</evidence>
<sequence length="329" mass="36084">MTKSEPDTNPKSDNRDIVTPFAFELDPQLMGKAIARPWRRGAAQCIDFVLIAILSQLSSVVLAVLTSIAFLRASRNNNPNIESKKAKSWLRFAGTGLLFLATLIVVEALRTEPEPVESEGTVAQAIVYGLNLIAWDKCEAAQKCQLELANSVGELLAESKADRDDVEEHITEFLENRELPQAQIEQLLNAYLDAYDKSVEQMTAVDEIASAAPSEPDSPPTSAGEEQTYSPLSWAQGFAGDLGLGFGWAALYHSVFIAWFRGRTPGKKLLKIRVVKLDGSAFSLWDSFGRYGGYGAGFATGLLGFAQIYWDANRQAIQDKIAETVVIFE</sequence>
<keyword evidence="4 6" id="KW-1133">Transmembrane helix</keyword>
<evidence type="ECO:0000256" key="1">
    <source>
        <dbReference type="ARBA" id="ARBA00004651"/>
    </source>
</evidence>
<dbReference type="PANTHER" id="PTHR36115">
    <property type="entry name" value="PROLINE-RICH ANTIGEN HOMOLOG-RELATED"/>
    <property type="match status" value="1"/>
</dbReference>
<comment type="subcellular location">
    <subcellularLocation>
        <location evidence="1">Cell membrane</location>
        <topology evidence="1">Multi-pass membrane protein</topology>
    </subcellularLocation>
</comment>
<dbReference type="InterPro" id="IPR051791">
    <property type="entry name" value="Pra-immunoreactive"/>
</dbReference>
<dbReference type="GO" id="GO:0005886">
    <property type="term" value="C:plasma membrane"/>
    <property type="evidence" value="ECO:0007669"/>
    <property type="project" value="UniProtKB-SubCell"/>
</dbReference>
<evidence type="ECO:0000256" key="3">
    <source>
        <dbReference type="ARBA" id="ARBA00022692"/>
    </source>
</evidence>
<evidence type="ECO:0000256" key="2">
    <source>
        <dbReference type="ARBA" id="ARBA00022475"/>
    </source>
</evidence>
<gene>
    <name evidence="8" type="ORF">GCM10025791_37440</name>
</gene>
<dbReference type="Proteomes" id="UP001409585">
    <property type="component" value="Unassembled WGS sequence"/>
</dbReference>
<keyword evidence="5 6" id="KW-0472">Membrane</keyword>
<proteinExistence type="predicted"/>
<name>A0AAV3U6L4_9ALTE</name>
<comment type="caution">
    <text evidence="8">The sequence shown here is derived from an EMBL/GenBank/DDBJ whole genome shotgun (WGS) entry which is preliminary data.</text>
</comment>
<dbReference type="PANTHER" id="PTHR36115:SF6">
    <property type="entry name" value="PROLINE-RICH ANTIGEN HOMOLOG"/>
    <property type="match status" value="1"/>
</dbReference>
<dbReference type="EMBL" id="BAABLX010000029">
    <property type="protein sequence ID" value="GAA4953034.1"/>
    <property type="molecule type" value="Genomic_DNA"/>
</dbReference>
<dbReference type="Pfam" id="PF06271">
    <property type="entry name" value="RDD"/>
    <property type="match status" value="1"/>
</dbReference>
<dbReference type="RefSeq" id="WP_345426046.1">
    <property type="nucleotide sequence ID" value="NZ_AP031496.1"/>
</dbReference>
<evidence type="ECO:0000313" key="8">
    <source>
        <dbReference type="EMBL" id="GAA4953034.1"/>
    </source>
</evidence>
<feature type="transmembrane region" description="Helical" evidence="6">
    <location>
        <begin position="92"/>
        <end position="109"/>
    </location>
</feature>
<keyword evidence="3 6" id="KW-0812">Transmembrane</keyword>
<feature type="transmembrane region" description="Helical" evidence="6">
    <location>
        <begin position="242"/>
        <end position="260"/>
    </location>
</feature>
<feature type="domain" description="RDD" evidence="7">
    <location>
        <begin position="246"/>
        <end position="323"/>
    </location>
</feature>
<keyword evidence="9" id="KW-1185">Reference proteome</keyword>
<accession>A0AAV3U6L4</accession>
<keyword evidence="2" id="KW-1003">Cell membrane</keyword>
<feature type="transmembrane region" description="Helical" evidence="6">
    <location>
        <begin position="48"/>
        <end position="71"/>
    </location>
</feature>
<dbReference type="AlphaFoldDB" id="A0AAV3U6L4"/>
<evidence type="ECO:0000259" key="7">
    <source>
        <dbReference type="Pfam" id="PF06271"/>
    </source>
</evidence>
<evidence type="ECO:0000256" key="6">
    <source>
        <dbReference type="SAM" id="Phobius"/>
    </source>
</evidence>
<evidence type="ECO:0000256" key="4">
    <source>
        <dbReference type="ARBA" id="ARBA00022989"/>
    </source>
</evidence>
<reference evidence="9" key="1">
    <citation type="journal article" date="2019" name="Int. J. Syst. Evol. Microbiol.">
        <title>The Global Catalogue of Microorganisms (GCM) 10K type strain sequencing project: providing services to taxonomists for standard genome sequencing and annotation.</title>
        <authorList>
            <consortium name="The Broad Institute Genomics Platform"/>
            <consortium name="The Broad Institute Genome Sequencing Center for Infectious Disease"/>
            <person name="Wu L."/>
            <person name="Ma J."/>
        </authorList>
    </citation>
    <scope>NUCLEOTIDE SEQUENCE [LARGE SCALE GENOMIC DNA]</scope>
    <source>
        <strain evidence="9">JCM 19134</strain>
    </source>
</reference>
<dbReference type="InterPro" id="IPR010432">
    <property type="entry name" value="RDD"/>
</dbReference>